<dbReference type="RefSeq" id="WP_173803768.1">
    <property type="nucleotide sequence ID" value="NZ_JABSNM010000002.1"/>
</dbReference>
<evidence type="ECO:0000313" key="1">
    <source>
        <dbReference type="EMBL" id="NRT54802.1"/>
    </source>
</evidence>
<keyword evidence="2" id="KW-1185">Reference proteome</keyword>
<dbReference type="EMBL" id="JABSNM010000002">
    <property type="protein sequence ID" value="NRT54802.1"/>
    <property type="molecule type" value="Genomic_DNA"/>
</dbReference>
<dbReference type="InterPro" id="IPR056912">
    <property type="entry name" value="Phage_JBD30_tail_term-like"/>
</dbReference>
<protein>
    <submittedName>
        <fullName evidence="1">Uncharacterized protein</fullName>
    </submittedName>
</protein>
<sequence>MDLTPVITRLRQWCPAGTFRQIGGAAELDAAISSAPVTPSAFVMPLADRADDPYLASYHLQHVMRHFAIVLCVANRADATGEAAASELASRRSAVAMALLGWAPDESTGDPIAYSSGRVLRFADGRLWWSDEYRHQATNLNLA</sequence>
<reference evidence="1 2" key="1">
    <citation type="submission" date="2020-05" db="EMBL/GenBank/DDBJ databases">
        <title>Genomic Encyclopedia of Type Strains, Phase IV (KMG-V): Genome sequencing to study the core and pangenomes of soil and plant-associated prokaryotes.</title>
        <authorList>
            <person name="Whitman W."/>
        </authorList>
    </citation>
    <scope>NUCLEOTIDE SEQUENCE [LARGE SCALE GENOMIC DNA]</scope>
    <source>
        <strain evidence="1 2">C29</strain>
    </source>
</reference>
<comment type="caution">
    <text evidence="1">The sequence shown here is derived from an EMBL/GenBank/DDBJ whole genome shotgun (WGS) entry which is preliminary data.</text>
</comment>
<proteinExistence type="predicted"/>
<accession>A0ABX2G0G3</accession>
<name>A0ABX2G0G3_9BURK</name>
<organism evidence="1 2">
    <name type="scientific">Sphaerotilus uruguayifluvii</name>
    <dbReference type="NCBI Taxonomy" id="2735897"/>
    <lineage>
        <taxon>Bacteria</taxon>
        <taxon>Pseudomonadati</taxon>
        <taxon>Pseudomonadota</taxon>
        <taxon>Betaproteobacteria</taxon>
        <taxon>Burkholderiales</taxon>
        <taxon>Sphaerotilaceae</taxon>
        <taxon>Sphaerotilus</taxon>
    </lineage>
</organism>
<evidence type="ECO:0000313" key="2">
    <source>
        <dbReference type="Proteomes" id="UP001516061"/>
    </source>
</evidence>
<dbReference type="Pfam" id="PF23840">
    <property type="entry name" value="Phage_tail_terminator"/>
    <property type="match status" value="1"/>
</dbReference>
<dbReference type="Proteomes" id="UP001516061">
    <property type="component" value="Unassembled WGS sequence"/>
</dbReference>
<gene>
    <name evidence="1" type="ORF">HNQ01_000512</name>
</gene>